<dbReference type="WBParaSite" id="PSU_v2.g12433.t1">
    <property type="protein sequence ID" value="PSU_v2.g12433.t1"/>
    <property type="gene ID" value="PSU_v2.g12433"/>
</dbReference>
<protein>
    <submittedName>
        <fullName evidence="3">CX domain-containing protein</fullName>
    </submittedName>
</protein>
<reference evidence="3" key="1">
    <citation type="submission" date="2022-11" db="UniProtKB">
        <authorList>
            <consortium name="WormBaseParasite"/>
        </authorList>
    </citation>
    <scope>IDENTIFICATION</scope>
</reference>
<keyword evidence="1" id="KW-0812">Transmembrane</keyword>
<sequence length="165" mass="18235">MSRWQNLPASEQEQIHMAATTTTTVSTTVVNIRQHIGGLIRQEVADQNQFLCYYRNVADDRPIPYLCELGCCPNGCCSAGELAQNSSSYGWAIALLVVFLLVILFVIVAMLSIYLVNKHKDRKQRENIAESSAQSSVGSQISGPTYYGQEAYYPYVPNAAPATSY</sequence>
<dbReference type="Proteomes" id="UP000887577">
    <property type="component" value="Unplaced"/>
</dbReference>
<keyword evidence="1" id="KW-0472">Membrane</keyword>
<feature type="transmembrane region" description="Helical" evidence="1">
    <location>
        <begin position="91"/>
        <end position="116"/>
    </location>
</feature>
<evidence type="ECO:0000313" key="2">
    <source>
        <dbReference type="Proteomes" id="UP000887577"/>
    </source>
</evidence>
<accession>A0A914Y3V2</accession>
<keyword evidence="2" id="KW-1185">Reference proteome</keyword>
<organism evidence="2 3">
    <name type="scientific">Panagrolaimus superbus</name>
    <dbReference type="NCBI Taxonomy" id="310955"/>
    <lineage>
        <taxon>Eukaryota</taxon>
        <taxon>Metazoa</taxon>
        <taxon>Ecdysozoa</taxon>
        <taxon>Nematoda</taxon>
        <taxon>Chromadorea</taxon>
        <taxon>Rhabditida</taxon>
        <taxon>Tylenchina</taxon>
        <taxon>Panagrolaimomorpha</taxon>
        <taxon>Panagrolaimoidea</taxon>
        <taxon>Panagrolaimidae</taxon>
        <taxon>Panagrolaimus</taxon>
    </lineage>
</organism>
<name>A0A914Y3V2_9BILA</name>
<proteinExistence type="predicted"/>
<evidence type="ECO:0000313" key="3">
    <source>
        <dbReference type="WBParaSite" id="PSU_v2.g12433.t1"/>
    </source>
</evidence>
<dbReference type="AlphaFoldDB" id="A0A914Y3V2"/>
<evidence type="ECO:0000256" key="1">
    <source>
        <dbReference type="SAM" id="Phobius"/>
    </source>
</evidence>
<keyword evidence="1" id="KW-1133">Transmembrane helix</keyword>